<feature type="domain" description="DUF1587" evidence="3">
    <location>
        <begin position="126"/>
        <end position="191"/>
    </location>
</feature>
<proteinExistence type="predicted"/>
<dbReference type="Proteomes" id="UP000501812">
    <property type="component" value="Chromosome"/>
</dbReference>
<feature type="domain" description="Cytochrome C Planctomycete-type" evidence="6">
    <location>
        <begin position="42"/>
        <end position="88"/>
    </location>
</feature>
<evidence type="ECO:0000313" key="9">
    <source>
        <dbReference type="Proteomes" id="UP000501812"/>
    </source>
</evidence>
<evidence type="ECO:0000259" key="7">
    <source>
        <dbReference type="Pfam" id="PF07637"/>
    </source>
</evidence>
<keyword evidence="9" id="KW-1185">Reference proteome</keyword>
<accession>A0A858REC0</accession>
<feature type="signal peptide" evidence="1">
    <location>
        <begin position="1"/>
        <end position="26"/>
    </location>
</feature>
<gene>
    <name evidence="8" type="ORF">HHL09_03625</name>
</gene>
<sequence>MAATRKLHFTIAWLLACAARVSAAEAAGRFDEKIRPLLGEYCLDCHSEDEQKGDLDLERFSTLEAVMKDPAVWESVIEQIELGEMPPKKKRQPSPEQKEELLAWTRGMLGEVARRDAGDPGPVVMRRLSNAEYTWTLRDLTGVSSLDPAREFPVDGAAGEGFTNAGAALVMSPALVGKYLDAAKEVAAHAVLLPDRIEFSESTMRQDWTDAKLAAIRAIYSRYAVTGEGQALNLQGIKFDTLDGGVIPLERYFAATLEEGERLAKGEFARIAKDRGLSSKYLQSLWQVLNAETPSFPLNVISQQWKAAKQGEEVLLAATVKQWQHALWKFNTIGHIGIKDGPLSWLEAVTPVTGAQELRVKLDPKGGEDVVLKLSVSDAGDGNVGDEVLWENARITRPDSSDVALRDAVPLAKAVGGRMASELDRVNVYLAALTEVHRDGKQARQVAEARGLDPDLLERWLKFAGLGEQGTPTISGHFKDKITDVAGNPAVQALGSPETPSITVNRSAETARFSTLTVPPRSVLVHPSPSLEANVAWRSPISGKIRIKGSVADADANCGNGVAWRVELIQRNGVTGIAADLMDNGGNQAFESSECEVAEGDLVKLSIDPRDGQHICDTTRVDLSIVGGGSSWDLAKEVVDRLHKGNPLPDLAGNADVWHFCANASVGKKIEIFASGSIFAKWRDALLAGEGDEVLNSAAQAVKELLVSEVAVENVADRAFRERARDWRGPLGWLAAEAEDLHSAAGDIGAKAPSELEFRIPAQLAKGAEFVAKARVHPLRGLGGTVQVDARLARMDASPASLQPILIHESGADRPRVVEGLDEFREIFPAALCYSKIVPVDQVVTLQLFYREDDQLRRLMLDEAEVEELDRLWNELQVVSLAPLKLVDAFEQLWQYVTQGGDPSGFEPMRQPIMDGAKRFREEQVKAEPVHLQSTIDVARKAWRRPLTPAEEESLRGLYQKLRSDEIDHDETIRLLLARILTAPAFLYKVEKQGEGSKASPVSSYEMASRLSYFLWSTAPDAELLSLAKDGRLMDPEVLAAQAQRMSRDSRVRRLSTEFGAQWLHTRGLDQLDEKSETVFPEFTGIRQALNEEPIRFFTDLFQRDGSVLDLLEADHTFVNEALAKYYGIQGVSGPEWQRVDDVRKLGRGGVLGFGATLAKQSGASRTSPILRGTWVCETLLGEHLPSPPKDVPVLPEQPPANLSERELTEMHSKDPACARCHVRIDPFGFALENYDAIGRRRELDATGLPVNAKSRLANGTEFAGIDGLRAYLAGDRRSDFTRQFCRKLLGYALGRGVLLSDAPLLDAMQEELSKNDHRVGVVIRMIVRSPQFREIRGKEHPQQTLNR</sequence>
<evidence type="ECO:0000259" key="4">
    <source>
        <dbReference type="Pfam" id="PF07627"/>
    </source>
</evidence>
<reference evidence="8 9" key="1">
    <citation type="submission" date="2020-04" db="EMBL/GenBank/DDBJ databases">
        <title>Luteolibacter sp. G-1-1-1 isolated from soil.</title>
        <authorList>
            <person name="Dahal R.H."/>
        </authorList>
    </citation>
    <scope>NUCLEOTIDE SEQUENCE [LARGE SCALE GENOMIC DNA]</scope>
    <source>
        <strain evidence="8 9">G-1-1-1</strain>
    </source>
</reference>
<evidence type="ECO:0000259" key="6">
    <source>
        <dbReference type="Pfam" id="PF07635"/>
    </source>
</evidence>
<evidence type="ECO:0000259" key="2">
    <source>
        <dbReference type="Pfam" id="PF07624"/>
    </source>
</evidence>
<organism evidence="8 9">
    <name type="scientific">Luteolibacter luteus</name>
    <dbReference type="NCBI Taxonomy" id="2728835"/>
    <lineage>
        <taxon>Bacteria</taxon>
        <taxon>Pseudomonadati</taxon>
        <taxon>Verrucomicrobiota</taxon>
        <taxon>Verrucomicrobiia</taxon>
        <taxon>Verrucomicrobiales</taxon>
        <taxon>Verrucomicrobiaceae</taxon>
        <taxon>Luteolibacter</taxon>
    </lineage>
</organism>
<evidence type="ECO:0000259" key="5">
    <source>
        <dbReference type="Pfam" id="PF07631"/>
    </source>
</evidence>
<dbReference type="Pfam" id="PF07624">
    <property type="entry name" value="PSD2"/>
    <property type="match status" value="1"/>
</dbReference>
<dbReference type="InterPro" id="IPR013036">
    <property type="entry name" value="DUF1587"/>
</dbReference>
<dbReference type="PROSITE" id="PS51257">
    <property type="entry name" value="PROKAR_LIPOPROTEIN"/>
    <property type="match status" value="1"/>
</dbReference>
<protein>
    <submittedName>
        <fullName evidence="8">DUF1592 domain-containing protein</fullName>
    </submittedName>
</protein>
<evidence type="ECO:0000313" key="8">
    <source>
        <dbReference type="EMBL" id="QJE94904.1"/>
    </source>
</evidence>
<feature type="chain" id="PRO_5032273663" evidence="1">
    <location>
        <begin position="27"/>
        <end position="1348"/>
    </location>
</feature>
<dbReference type="InterPro" id="IPR013042">
    <property type="entry name" value="DUF1592"/>
</dbReference>
<dbReference type="KEGG" id="luo:HHL09_03625"/>
<dbReference type="RefSeq" id="WP_169453125.1">
    <property type="nucleotide sequence ID" value="NZ_CP051774.1"/>
</dbReference>
<name>A0A858REC0_9BACT</name>
<feature type="domain" description="DUF1592" evidence="5">
    <location>
        <begin position="1003"/>
        <end position="1129"/>
    </location>
</feature>
<dbReference type="Pfam" id="PF07635">
    <property type="entry name" value="PSCyt1"/>
    <property type="match status" value="1"/>
</dbReference>
<dbReference type="InterPro" id="IPR011429">
    <property type="entry name" value="Cyt_c_Planctomycete-type"/>
</dbReference>
<evidence type="ECO:0000256" key="1">
    <source>
        <dbReference type="SAM" id="SignalP"/>
    </source>
</evidence>
<dbReference type="Pfam" id="PF07631">
    <property type="entry name" value="PSD4"/>
    <property type="match status" value="1"/>
</dbReference>
<dbReference type="Pfam" id="PF07637">
    <property type="entry name" value="PSD5"/>
    <property type="match status" value="1"/>
</dbReference>
<keyword evidence="1" id="KW-0732">Signal</keyword>
<feature type="domain" description="DUF1588" evidence="4">
    <location>
        <begin position="1148"/>
        <end position="1243"/>
    </location>
</feature>
<dbReference type="InterPro" id="IPR013043">
    <property type="entry name" value="DUF1595"/>
</dbReference>
<dbReference type="InterPro" id="IPR011478">
    <property type="entry name" value="DUF1585"/>
</dbReference>
<feature type="domain" description="DUF1585" evidence="2">
    <location>
        <begin position="1259"/>
        <end position="1333"/>
    </location>
</feature>
<dbReference type="Pfam" id="PF07626">
    <property type="entry name" value="PSD3"/>
    <property type="match status" value="1"/>
</dbReference>
<dbReference type="InterPro" id="IPR013039">
    <property type="entry name" value="DUF1588"/>
</dbReference>
<dbReference type="EMBL" id="CP051774">
    <property type="protein sequence ID" value="QJE94904.1"/>
    <property type="molecule type" value="Genomic_DNA"/>
</dbReference>
<dbReference type="Pfam" id="PF07627">
    <property type="entry name" value="PSCyt3"/>
    <property type="match status" value="1"/>
</dbReference>
<feature type="domain" description="DUF1595" evidence="7">
    <location>
        <begin position="938"/>
        <end position="991"/>
    </location>
</feature>
<evidence type="ECO:0000259" key="3">
    <source>
        <dbReference type="Pfam" id="PF07626"/>
    </source>
</evidence>